<dbReference type="InterPro" id="IPR006260">
    <property type="entry name" value="TonB/TolA_C"/>
</dbReference>
<dbReference type="GO" id="GO:0031992">
    <property type="term" value="F:energy transducer activity"/>
    <property type="evidence" value="ECO:0007669"/>
    <property type="project" value="InterPro"/>
</dbReference>
<evidence type="ECO:0000256" key="2">
    <source>
        <dbReference type="ARBA" id="ARBA00006555"/>
    </source>
</evidence>
<evidence type="ECO:0000256" key="5">
    <source>
        <dbReference type="ARBA" id="ARBA00022519"/>
    </source>
</evidence>
<evidence type="ECO:0000256" key="7">
    <source>
        <dbReference type="ARBA" id="ARBA00022927"/>
    </source>
</evidence>
<evidence type="ECO:0000259" key="10">
    <source>
        <dbReference type="PROSITE" id="PS52015"/>
    </source>
</evidence>
<comment type="similarity">
    <text evidence="2">Belongs to the TonB family.</text>
</comment>
<dbReference type="GO" id="GO:0098797">
    <property type="term" value="C:plasma membrane protein complex"/>
    <property type="evidence" value="ECO:0007669"/>
    <property type="project" value="TreeGrafter"/>
</dbReference>
<keyword evidence="3" id="KW-0813">Transport</keyword>
<dbReference type="SUPFAM" id="SSF74653">
    <property type="entry name" value="TolA/TonB C-terminal domain"/>
    <property type="match status" value="1"/>
</dbReference>
<evidence type="ECO:0000256" key="6">
    <source>
        <dbReference type="ARBA" id="ARBA00022692"/>
    </source>
</evidence>
<dbReference type="STRING" id="226506.SAMN04488519_101403"/>
<keyword evidence="5" id="KW-0997">Cell inner membrane</keyword>
<keyword evidence="6" id="KW-0812">Transmembrane</keyword>
<dbReference type="PANTHER" id="PTHR33446">
    <property type="entry name" value="PROTEIN TONB-RELATED"/>
    <property type="match status" value="1"/>
</dbReference>
<dbReference type="NCBIfam" id="TIGR01352">
    <property type="entry name" value="tonB_Cterm"/>
    <property type="match status" value="1"/>
</dbReference>
<dbReference type="EMBL" id="FOVW01000001">
    <property type="protein sequence ID" value="SFN70256.1"/>
    <property type="molecule type" value="Genomic_DNA"/>
</dbReference>
<feature type="domain" description="TonB C-terminal" evidence="10">
    <location>
        <begin position="133"/>
        <end position="223"/>
    </location>
</feature>
<evidence type="ECO:0000313" key="12">
    <source>
        <dbReference type="Proteomes" id="UP000199564"/>
    </source>
</evidence>
<keyword evidence="12" id="KW-1185">Reference proteome</keyword>
<evidence type="ECO:0000256" key="1">
    <source>
        <dbReference type="ARBA" id="ARBA00004383"/>
    </source>
</evidence>
<evidence type="ECO:0000313" key="11">
    <source>
        <dbReference type="EMBL" id="SFN70256.1"/>
    </source>
</evidence>
<evidence type="ECO:0000256" key="9">
    <source>
        <dbReference type="ARBA" id="ARBA00023136"/>
    </source>
</evidence>
<dbReference type="RefSeq" id="WP_091649553.1">
    <property type="nucleotide sequence ID" value="NZ_FOVW01000001.1"/>
</dbReference>
<evidence type="ECO:0000256" key="8">
    <source>
        <dbReference type="ARBA" id="ARBA00022989"/>
    </source>
</evidence>
<dbReference type="InterPro" id="IPR051045">
    <property type="entry name" value="TonB-dependent_transducer"/>
</dbReference>
<dbReference type="PRINTS" id="PR01374">
    <property type="entry name" value="TONBPROTEIN"/>
</dbReference>
<dbReference type="GO" id="GO:0055085">
    <property type="term" value="P:transmembrane transport"/>
    <property type="evidence" value="ECO:0007669"/>
    <property type="project" value="InterPro"/>
</dbReference>
<dbReference type="Pfam" id="PF03544">
    <property type="entry name" value="TonB_C"/>
    <property type="match status" value="1"/>
</dbReference>
<gene>
    <name evidence="11" type="ORF">SAMN04488519_101403</name>
</gene>
<dbReference type="AlphaFoldDB" id="A0A1I5B6C2"/>
<evidence type="ECO:0000256" key="3">
    <source>
        <dbReference type="ARBA" id="ARBA00022448"/>
    </source>
</evidence>
<comment type="subcellular location">
    <subcellularLocation>
        <location evidence="1">Cell inner membrane</location>
        <topology evidence="1">Single-pass membrane protein</topology>
        <orientation evidence="1">Periplasmic side</orientation>
    </subcellularLocation>
</comment>
<keyword evidence="8" id="KW-1133">Transmembrane helix</keyword>
<organism evidence="11 12">
    <name type="scientific">Algoriphagus ornithinivorans</name>
    <dbReference type="NCBI Taxonomy" id="226506"/>
    <lineage>
        <taxon>Bacteria</taxon>
        <taxon>Pseudomonadati</taxon>
        <taxon>Bacteroidota</taxon>
        <taxon>Cytophagia</taxon>
        <taxon>Cytophagales</taxon>
        <taxon>Cyclobacteriaceae</taxon>
        <taxon>Algoriphagus</taxon>
    </lineage>
</organism>
<reference evidence="12" key="1">
    <citation type="submission" date="2016-10" db="EMBL/GenBank/DDBJ databases">
        <authorList>
            <person name="Varghese N."/>
            <person name="Submissions S."/>
        </authorList>
    </citation>
    <scope>NUCLEOTIDE SEQUENCE [LARGE SCALE GENOMIC DNA]</scope>
    <source>
        <strain evidence="12">DSM 15282</strain>
    </source>
</reference>
<dbReference type="Proteomes" id="UP000199564">
    <property type="component" value="Unassembled WGS sequence"/>
</dbReference>
<keyword evidence="4" id="KW-1003">Cell membrane</keyword>
<dbReference type="GO" id="GO:0015891">
    <property type="term" value="P:siderophore transport"/>
    <property type="evidence" value="ECO:0007669"/>
    <property type="project" value="InterPro"/>
</dbReference>
<keyword evidence="7" id="KW-0653">Protein transport</keyword>
<dbReference type="Gene3D" id="3.30.1150.10">
    <property type="match status" value="1"/>
</dbReference>
<dbReference type="PANTHER" id="PTHR33446:SF2">
    <property type="entry name" value="PROTEIN TONB"/>
    <property type="match status" value="1"/>
</dbReference>
<sequence length="223" mass="24838">MELKKNPKADVKRWSGTLLNFGLATSIGLALAAFEWKSNQGGPIKEIPNTQQAWELIDIPLTIQTPPPPPPKAPPVLKEQPNDIEIEDLQIPIDINTQETDKIPDVILSEGPPIIDEADEIRDFTEVQASFKGGMEAWYKYLRDNLKYPPQARRMGIEGTVLVRFVINKDGSVQDVEIMRSIGGGCDEEAIKVIEGSPNWNPGKMGGLPVRSRMVMPIKFRLN</sequence>
<proteinExistence type="inferred from homology"/>
<dbReference type="InterPro" id="IPR003538">
    <property type="entry name" value="TonB"/>
</dbReference>
<accession>A0A1I5B6C2</accession>
<protein>
    <submittedName>
        <fullName evidence="11">Outer membrane transport energization protein TonB</fullName>
    </submittedName>
</protein>
<name>A0A1I5B6C2_9BACT</name>
<keyword evidence="9" id="KW-0472">Membrane</keyword>
<dbReference type="InterPro" id="IPR037682">
    <property type="entry name" value="TonB_C"/>
</dbReference>
<dbReference type="PROSITE" id="PS52015">
    <property type="entry name" value="TONB_CTD"/>
    <property type="match status" value="1"/>
</dbReference>
<dbReference type="GO" id="GO:0030288">
    <property type="term" value="C:outer membrane-bounded periplasmic space"/>
    <property type="evidence" value="ECO:0007669"/>
    <property type="project" value="InterPro"/>
</dbReference>
<dbReference type="GO" id="GO:0015031">
    <property type="term" value="P:protein transport"/>
    <property type="evidence" value="ECO:0007669"/>
    <property type="project" value="UniProtKB-KW"/>
</dbReference>
<evidence type="ECO:0000256" key="4">
    <source>
        <dbReference type="ARBA" id="ARBA00022475"/>
    </source>
</evidence>